<evidence type="ECO:0000313" key="17">
    <source>
        <dbReference type="Proteomes" id="UP000792457"/>
    </source>
</evidence>
<protein>
    <recommendedName>
        <fullName evidence="15">Fatty acid desaturase domain-containing protein</fullName>
    </recommendedName>
</protein>
<accession>A0A8K0KJG5</accession>
<keyword evidence="10" id="KW-0443">Lipid metabolism</keyword>
<dbReference type="PRINTS" id="PR00075">
    <property type="entry name" value="FACDDSATRASE"/>
</dbReference>
<evidence type="ECO:0000256" key="2">
    <source>
        <dbReference type="ARBA" id="ARBA00009295"/>
    </source>
</evidence>
<dbReference type="GO" id="GO:0006636">
    <property type="term" value="P:unsaturated fatty acid biosynthetic process"/>
    <property type="evidence" value="ECO:0007669"/>
    <property type="project" value="TreeGrafter"/>
</dbReference>
<keyword evidence="5" id="KW-0479">Metal-binding</keyword>
<evidence type="ECO:0000256" key="7">
    <source>
        <dbReference type="ARBA" id="ARBA00022989"/>
    </source>
</evidence>
<dbReference type="GO" id="GO:0005789">
    <property type="term" value="C:endoplasmic reticulum membrane"/>
    <property type="evidence" value="ECO:0007669"/>
    <property type="project" value="TreeGrafter"/>
</dbReference>
<comment type="domain">
    <text evidence="13">The histidine box domains are involved in binding the catalytic metal ions.</text>
</comment>
<dbReference type="OrthoDB" id="10260134at2759"/>
<dbReference type="CDD" id="cd03505">
    <property type="entry name" value="Delta9-FADS-like"/>
    <property type="match status" value="1"/>
</dbReference>
<dbReference type="EMBL" id="KZ308845">
    <property type="protein sequence ID" value="KAG8234810.1"/>
    <property type="molecule type" value="Genomic_DNA"/>
</dbReference>
<keyword evidence="8 13" id="KW-0560">Oxidoreductase</keyword>
<keyword evidence="3 13" id="KW-0444">Lipid biosynthesis</keyword>
<dbReference type="Proteomes" id="UP000792457">
    <property type="component" value="Unassembled WGS sequence"/>
</dbReference>
<feature type="transmembrane region" description="Helical" evidence="14">
    <location>
        <begin position="20"/>
        <end position="43"/>
    </location>
</feature>
<evidence type="ECO:0000256" key="6">
    <source>
        <dbReference type="ARBA" id="ARBA00022832"/>
    </source>
</evidence>
<dbReference type="InterPro" id="IPR005804">
    <property type="entry name" value="FA_desaturase_dom"/>
</dbReference>
<keyword evidence="12 13" id="KW-0275">Fatty acid biosynthesis</keyword>
<evidence type="ECO:0000256" key="10">
    <source>
        <dbReference type="ARBA" id="ARBA00023098"/>
    </source>
</evidence>
<comment type="cofactor">
    <cofactor evidence="13">
        <name>Fe(2+)</name>
        <dbReference type="ChEBI" id="CHEBI:29033"/>
    </cofactor>
</comment>
<evidence type="ECO:0000313" key="16">
    <source>
        <dbReference type="EMBL" id="KAG8234810.1"/>
    </source>
</evidence>
<keyword evidence="11 14" id="KW-0472">Membrane</keyword>
<feature type="transmembrane region" description="Helical" evidence="14">
    <location>
        <begin position="76"/>
        <end position="95"/>
    </location>
</feature>
<keyword evidence="4 13" id="KW-0812">Transmembrane</keyword>
<keyword evidence="7 14" id="KW-1133">Transmembrane helix</keyword>
<feature type="non-terminal residue" evidence="16">
    <location>
        <position position="1"/>
    </location>
</feature>
<feature type="transmembrane region" description="Helical" evidence="14">
    <location>
        <begin position="138"/>
        <end position="160"/>
    </location>
</feature>
<evidence type="ECO:0000256" key="1">
    <source>
        <dbReference type="ARBA" id="ARBA00004141"/>
    </source>
</evidence>
<dbReference type="InterPro" id="IPR001522">
    <property type="entry name" value="FADS-1_CS"/>
</dbReference>
<evidence type="ECO:0000256" key="3">
    <source>
        <dbReference type="ARBA" id="ARBA00022516"/>
    </source>
</evidence>
<dbReference type="Pfam" id="PF00487">
    <property type="entry name" value="FA_desaturase"/>
    <property type="match status" value="1"/>
</dbReference>
<dbReference type="GO" id="GO:0005506">
    <property type="term" value="F:iron ion binding"/>
    <property type="evidence" value="ECO:0007669"/>
    <property type="project" value="TreeGrafter"/>
</dbReference>
<feature type="domain" description="Fatty acid desaturase" evidence="15">
    <location>
        <begin position="108"/>
        <end position="311"/>
    </location>
</feature>
<reference evidence="16" key="1">
    <citation type="submission" date="2013-04" db="EMBL/GenBank/DDBJ databases">
        <authorList>
            <person name="Qu J."/>
            <person name="Murali S.C."/>
            <person name="Bandaranaike D."/>
            <person name="Bellair M."/>
            <person name="Blankenburg K."/>
            <person name="Chao H."/>
            <person name="Dinh H."/>
            <person name="Doddapaneni H."/>
            <person name="Downs B."/>
            <person name="Dugan-Rocha S."/>
            <person name="Elkadiri S."/>
            <person name="Gnanaolivu R.D."/>
            <person name="Hernandez B."/>
            <person name="Javaid M."/>
            <person name="Jayaseelan J.C."/>
            <person name="Lee S."/>
            <person name="Li M."/>
            <person name="Ming W."/>
            <person name="Munidasa M."/>
            <person name="Muniz J."/>
            <person name="Nguyen L."/>
            <person name="Ongeri F."/>
            <person name="Osuji N."/>
            <person name="Pu L.-L."/>
            <person name="Puazo M."/>
            <person name="Qu C."/>
            <person name="Quiroz J."/>
            <person name="Raj R."/>
            <person name="Weissenberger G."/>
            <person name="Xin Y."/>
            <person name="Zou X."/>
            <person name="Han Y."/>
            <person name="Richards S."/>
            <person name="Worley K."/>
            <person name="Muzny D."/>
            <person name="Gibbs R."/>
        </authorList>
    </citation>
    <scope>NUCLEOTIDE SEQUENCE</scope>
    <source>
        <strain evidence="16">Sampled in the wild</strain>
    </source>
</reference>
<dbReference type="GO" id="GO:0004768">
    <property type="term" value="F:stearoyl-CoA 9-desaturase activity"/>
    <property type="evidence" value="ECO:0007669"/>
    <property type="project" value="TreeGrafter"/>
</dbReference>
<sequence>IALWRHRRHFAAPDLREYLIFSSIAICKIVCAEFLTATSLGLYSSTVNRQYNQKQRAMSETKMDRTKPQSEYIQPIVWRNVFLIGIFHIIAFYALCCSFFERKPLLLAWGITVGVLSGIGVTAGAHRLWTHRAYKAKWPLRLILLAFYSIAGQNSIFDWVRDHRLHHQFSDTDCDPHNATRGFFFSHVGWLMYRKHPSVIEKGRMIDMSDILADPLVTFHSRYFNFIKILLCFVFPVGIPIWLWNEDFYSSMLYIGILRYIIGLNCTWSVNSVAHIWGYKPYNKSISPAENNFVALAAMGEGFHNYHHCFPWDYKAAELGFYSLNITTLFIDFFARIGWAYDLKTASDEMVKLRVIASGDGTHPSSTKEHLQ</sequence>
<dbReference type="AlphaFoldDB" id="A0A8K0KJG5"/>
<evidence type="ECO:0000256" key="9">
    <source>
        <dbReference type="ARBA" id="ARBA00023004"/>
    </source>
</evidence>
<feature type="transmembrane region" description="Helical" evidence="14">
    <location>
        <begin position="226"/>
        <end position="245"/>
    </location>
</feature>
<evidence type="ECO:0000256" key="5">
    <source>
        <dbReference type="ARBA" id="ARBA00022723"/>
    </source>
</evidence>
<evidence type="ECO:0000256" key="13">
    <source>
        <dbReference type="RuleBase" id="RU000581"/>
    </source>
</evidence>
<keyword evidence="9" id="KW-0408">Iron</keyword>
<comment type="caution">
    <text evidence="16">The sequence shown here is derived from an EMBL/GenBank/DDBJ whole genome shotgun (WGS) entry which is preliminary data.</text>
</comment>
<evidence type="ECO:0000256" key="12">
    <source>
        <dbReference type="ARBA" id="ARBA00023160"/>
    </source>
</evidence>
<organism evidence="16 17">
    <name type="scientific">Ladona fulva</name>
    <name type="common">Scarce chaser dragonfly</name>
    <name type="synonym">Libellula fulva</name>
    <dbReference type="NCBI Taxonomy" id="123851"/>
    <lineage>
        <taxon>Eukaryota</taxon>
        <taxon>Metazoa</taxon>
        <taxon>Ecdysozoa</taxon>
        <taxon>Arthropoda</taxon>
        <taxon>Hexapoda</taxon>
        <taxon>Insecta</taxon>
        <taxon>Pterygota</taxon>
        <taxon>Palaeoptera</taxon>
        <taxon>Odonata</taxon>
        <taxon>Epiprocta</taxon>
        <taxon>Anisoptera</taxon>
        <taxon>Libelluloidea</taxon>
        <taxon>Libellulidae</taxon>
        <taxon>Ladona</taxon>
    </lineage>
</organism>
<feature type="transmembrane region" description="Helical" evidence="14">
    <location>
        <begin position="107"/>
        <end position="126"/>
    </location>
</feature>
<gene>
    <name evidence="16" type="ORF">J437_LFUL015166</name>
</gene>
<evidence type="ECO:0000256" key="14">
    <source>
        <dbReference type="SAM" id="Phobius"/>
    </source>
</evidence>
<keyword evidence="6" id="KW-0276">Fatty acid metabolism</keyword>
<comment type="subcellular location">
    <subcellularLocation>
        <location evidence="1">Membrane</location>
        <topology evidence="1">Multi-pass membrane protein</topology>
    </subcellularLocation>
</comment>
<feature type="transmembrane region" description="Helical" evidence="14">
    <location>
        <begin position="257"/>
        <end position="277"/>
    </location>
</feature>
<keyword evidence="17" id="KW-1185">Reference proteome</keyword>
<evidence type="ECO:0000256" key="11">
    <source>
        <dbReference type="ARBA" id="ARBA00023136"/>
    </source>
</evidence>
<dbReference type="PROSITE" id="PS00476">
    <property type="entry name" value="FATTY_ACID_DESATUR_1"/>
    <property type="match status" value="1"/>
</dbReference>
<evidence type="ECO:0000256" key="4">
    <source>
        <dbReference type="ARBA" id="ARBA00022692"/>
    </source>
</evidence>
<evidence type="ECO:0000256" key="8">
    <source>
        <dbReference type="ARBA" id="ARBA00023002"/>
    </source>
</evidence>
<reference evidence="16" key="2">
    <citation type="submission" date="2017-10" db="EMBL/GenBank/DDBJ databases">
        <title>Ladona fulva Genome sequencing and assembly.</title>
        <authorList>
            <person name="Murali S."/>
            <person name="Richards S."/>
            <person name="Bandaranaike D."/>
            <person name="Bellair M."/>
            <person name="Blankenburg K."/>
            <person name="Chao H."/>
            <person name="Dinh H."/>
            <person name="Doddapaneni H."/>
            <person name="Dugan-Rocha S."/>
            <person name="Elkadiri S."/>
            <person name="Gnanaolivu R."/>
            <person name="Hernandez B."/>
            <person name="Skinner E."/>
            <person name="Javaid M."/>
            <person name="Lee S."/>
            <person name="Li M."/>
            <person name="Ming W."/>
            <person name="Munidasa M."/>
            <person name="Muniz J."/>
            <person name="Nguyen L."/>
            <person name="Hughes D."/>
            <person name="Osuji N."/>
            <person name="Pu L.-L."/>
            <person name="Puazo M."/>
            <person name="Qu C."/>
            <person name="Quiroz J."/>
            <person name="Raj R."/>
            <person name="Weissenberger G."/>
            <person name="Xin Y."/>
            <person name="Zou X."/>
            <person name="Han Y."/>
            <person name="Worley K."/>
            <person name="Muzny D."/>
            <person name="Gibbs R."/>
        </authorList>
    </citation>
    <scope>NUCLEOTIDE SEQUENCE</scope>
    <source>
        <strain evidence="16">Sampled in the wild</strain>
    </source>
</reference>
<dbReference type="PANTHER" id="PTHR11351:SF21">
    <property type="entry name" value="GH07782P"/>
    <property type="match status" value="1"/>
</dbReference>
<comment type="similarity">
    <text evidence="2 13">Belongs to the fatty acid desaturase type 1 family.</text>
</comment>
<evidence type="ECO:0000259" key="15">
    <source>
        <dbReference type="Pfam" id="PF00487"/>
    </source>
</evidence>
<dbReference type="InterPro" id="IPR015876">
    <property type="entry name" value="Acyl-CoA_DS"/>
</dbReference>
<dbReference type="PANTHER" id="PTHR11351">
    <property type="entry name" value="ACYL-COA DESATURASE"/>
    <property type="match status" value="1"/>
</dbReference>
<proteinExistence type="inferred from homology"/>
<name>A0A8K0KJG5_LADFU</name>